<gene>
    <name evidence="2" type="ORF">GCM10010334_71520</name>
</gene>
<evidence type="ECO:0000313" key="2">
    <source>
        <dbReference type="EMBL" id="GHD13398.1"/>
    </source>
</evidence>
<dbReference type="Pfam" id="PF01740">
    <property type="entry name" value="STAS"/>
    <property type="match status" value="1"/>
</dbReference>
<evidence type="ECO:0000259" key="1">
    <source>
        <dbReference type="PROSITE" id="PS50801"/>
    </source>
</evidence>
<dbReference type="CDD" id="cd07043">
    <property type="entry name" value="STAS_anti-anti-sigma_factors"/>
    <property type="match status" value="1"/>
</dbReference>
<reference evidence="2" key="2">
    <citation type="submission" date="2020-09" db="EMBL/GenBank/DDBJ databases">
        <authorList>
            <person name="Sun Q."/>
            <person name="Ohkuma M."/>
        </authorList>
    </citation>
    <scope>NUCLEOTIDE SEQUENCE</scope>
    <source>
        <strain evidence="2">JCM 4637</strain>
    </source>
</reference>
<dbReference type="Gene3D" id="3.30.750.24">
    <property type="entry name" value="STAS domain"/>
    <property type="match status" value="1"/>
</dbReference>
<dbReference type="PROSITE" id="PS50801">
    <property type="entry name" value="STAS"/>
    <property type="match status" value="1"/>
</dbReference>
<dbReference type="InterPro" id="IPR002645">
    <property type="entry name" value="STAS_dom"/>
</dbReference>
<dbReference type="SUPFAM" id="SSF52091">
    <property type="entry name" value="SpoIIaa-like"/>
    <property type="match status" value="1"/>
</dbReference>
<reference evidence="2" key="1">
    <citation type="journal article" date="2014" name="Int. J. Syst. Evol. Microbiol.">
        <title>Complete genome sequence of Corynebacterium casei LMG S-19264T (=DSM 44701T), isolated from a smear-ripened cheese.</title>
        <authorList>
            <consortium name="US DOE Joint Genome Institute (JGI-PGF)"/>
            <person name="Walter F."/>
            <person name="Albersmeier A."/>
            <person name="Kalinowski J."/>
            <person name="Ruckert C."/>
        </authorList>
    </citation>
    <scope>NUCLEOTIDE SEQUENCE</scope>
    <source>
        <strain evidence="2">JCM 4637</strain>
    </source>
</reference>
<dbReference type="AlphaFoldDB" id="A0A918X5C3"/>
<sequence>MRLTGDLDIANLHVLTVLLRGTTDQTRDAWLIVDLRPVTFMDSAVLNELSTAQEHCEQAGHGLRLVYDQPFIGRLLEILGATKEFPRYASADDAWAGREAPPKL</sequence>
<accession>A0A918X5C3</accession>
<dbReference type="Proteomes" id="UP000638353">
    <property type="component" value="Unassembled WGS sequence"/>
</dbReference>
<organism evidence="2 3">
    <name type="scientific">Streptomyces finlayi</name>
    <dbReference type="NCBI Taxonomy" id="67296"/>
    <lineage>
        <taxon>Bacteria</taxon>
        <taxon>Bacillati</taxon>
        <taxon>Actinomycetota</taxon>
        <taxon>Actinomycetes</taxon>
        <taxon>Kitasatosporales</taxon>
        <taxon>Streptomycetaceae</taxon>
        <taxon>Streptomyces</taxon>
    </lineage>
</organism>
<comment type="caution">
    <text evidence="2">The sequence shown here is derived from an EMBL/GenBank/DDBJ whole genome shotgun (WGS) entry which is preliminary data.</text>
</comment>
<feature type="domain" description="STAS" evidence="1">
    <location>
        <begin position="1"/>
        <end position="98"/>
    </location>
</feature>
<proteinExistence type="predicted"/>
<dbReference type="EMBL" id="BMVC01000019">
    <property type="protein sequence ID" value="GHD13398.1"/>
    <property type="molecule type" value="Genomic_DNA"/>
</dbReference>
<evidence type="ECO:0000313" key="3">
    <source>
        <dbReference type="Proteomes" id="UP000638353"/>
    </source>
</evidence>
<dbReference type="RefSeq" id="WP_189827957.1">
    <property type="nucleotide sequence ID" value="NZ_BMVC01000019.1"/>
</dbReference>
<name>A0A918X5C3_9ACTN</name>
<dbReference type="InterPro" id="IPR036513">
    <property type="entry name" value="STAS_dom_sf"/>
</dbReference>
<protein>
    <recommendedName>
        <fullName evidence="1">STAS domain-containing protein</fullName>
    </recommendedName>
</protein>